<evidence type="ECO:0000313" key="1">
    <source>
        <dbReference type="EMBL" id="GAA5141160.1"/>
    </source>
</evidence>
<dbReference type="Proteomes" id="UP001500221">
    <property type="component" value="Unassembled WGS sequence"/>
</dbReference>
<gene>
    <name evidence="1" type="ORF">GCM10023340_02390</name>
</gene>
<protein>
    <recommendedName>
        <fullName evidence="3">Leucine-rich repeat domain-containing protein</fullName>
    </recommendedName>
</protein>
<comment type="caution">
    <text evidence="1">The sequence shown here is derived from an EMBL/GenBank/DDBJ whole genome shotgun (WGS) entry which is preliminary data.</text>
</comment>
<proteinExistence type="predicted"/>
<keyword evidence="2" id="KW-1185">Reference proteome</keyword>
<sequence>MSDAADPVLSALATRLGDEAAAALLARARGYSNYPNAVKGAAKLDGDPVVEAAALAVVDDPALAGELGLAPDVFPFGAPATALWALLTLAARADVGVVDRVAPHFTGQDYADRLLTAVRRAATRHAAAGGTTSATADTAPAPEVPQKLSQVKPWLAAHPDADPEALAPVPRQKAAARVAAVRTLGSLGTPQALDVLGRYAADRYPDAVLDELHRAWPRFDRRAFAATMFGRSDTLDLGMAPSLEGLGAVPGLTGLDVVLDAPGGADLTPLAECTALRTLRVGAEGEPGLLGVEPLLGLTALTELHLTRTTRHADLTPLARLGVRRLRLDLDGGDGSFLLDMAHLERLLLADGDARPETGEVLVGLVERGVLVTVYRHQAASFPALTERGLAADVVAVEQNGYLGLTTDPDAADGLRRRLASNIVP</sequence>
<dbReference type="RefSeq" id="WP_345453576.1">
    <property type="nucleotide sequence ID" value="NZ_BAABKG010000001.1"/>
</dbReference>
<accession>A0ABP9P5I1</accession>
<name>A0ABP9P5I1_9ACTN</name>
<organism evidence="1 2">
    <name type="scientific">Nocardioides marinquilinus</name>
    <dbReference type="NCBI Taxonomy" id="1210400"/>
    <lineage>
        <taxon>Bacteria</taxon>
        <taxon>Bacillati</taxon>
        <taxon>Actinomycetota</taxon>
        <taxon>Actinomycetes</taxon>
        <taxon>Propionibacteriales</taxon>
        <taxon>Nocardioidaceae</taxon>
        <taxon>Nocardioides</taxon>
    </lineage>
</organism>
<evidence type="ECO:0000313" key="2">
    <source>
        <dbReference type="Proteomes" id="UP001500221"/>
    </source>
</evidence>
<dbReference type="EMBL" id="BAABKG010000001">
    <property type="protein sequence ID" value="GAA5141160.1"/>
    <property type="molecule type" value="Genomic_DNA"/>
</dbReference>
<reference evidence="2" key="1">
    <citation type="journal article" date="2019" name="Int. J. Syst. Evol. Microbiol.">
        <title>The Global Catalogue of Microorganisms (GCM) 10K type strain sequencing project: providing services to taxonomists for standard genome sequencing and annotation.</title>
        <authorList>
            <consortium name="The Broad Institute Genomics Platform"/>
            <consortium name="The Broad Institute Genome Sequencing Center for Infectious Disease"/>
            <person name="Wu L."/>
            <person name="Ma J."/>
        </authorList>
    </citation>
    <scope>NUCLEOTIDE SEQUENCE [LARGE SCALE GENOMIC DNA]</scope>
    <source>
        <strain evidence="2">JCM 18459</strain>
    </source>
</reference>
<evidence type="ECO:0008006" key="3">
    <source>
        <dbReference type="Google" id="ProtNLM"/>
    </source>
</evidence>